<dbReference type="GO" id="GO:0017178">
    <property type="term" value="F:diphthine-ammonia ligase activity"/>
    <property type="evidence" value="ECO:0007669"/>
    <property type="project" value="TreeGrafter"/>
</dbReference>
<dbReference type="InterPro" id="IPR030662">
    <property type="entry name" value="DPH6/MJ0570"/>
</dbReference>
<dbReference type="PANTHER" id="PTHR12196">
    <property type="entry name" value="DOMAIN OF UNKNOWN FUNCTION 71 DUF71 -CONTAINING PROTEIN"/>
    <property type="match status" value="1"/>
</dbReference>
<dbReference type="GeneTree" id="ENSGT00990000214196"/>
<name>A0A8C5RPJ8_LATLA</name>
<dbReference type="AlphaFoldDB" id="A0A8C5RPJ8"/>
<dbReference type="InterPro" id="IPR035959">
    <property type="entry name" value="RutC-like_sf"/>
</dbReference>
<dbReference type="Proteomes" id="UP000694406">
    <property type="component" value="Unplaced"/>
</dbReference>
<accession>A0A8C5RPJ8</accession>
<evidence type="ECO:0000313" key="2">
    <source>
        <dbReference type="Proteomes" id="UP000694406"/>
    </source>
</evidence>
<reference evidence="1" key="2">
    <citation type="submission" date="2025-09" db="UniProtKB">
        <authorList>
            <consortium name="Ensembl"/>
        </authorList>
    </citation>
    <scope>IDENTIFICATION</scope>
</reference>
<dbReference type="PANTHER" id="PTHR12196:SF2">
    <property type="entry name" value="DIPHTHINE--AMMONIA LIGASE"/>
    <property type="match status" value="1"/>
</dbReference>
<sequence length="124" mass="14271">EVDLSEKNLITIKASNKRCVENTLYCSGQIALVPCTMQLTSGGVKKEALMSLNHVERVLKAMNLKAELHHVLMANCYITDSKYISVAEAVWQWKLKELTKVCIISFFYYFQSNCLENAFIYYFK</sequence>
<dbReference type="Ensembl" id="ENSLLTT00000005423.1">
    <property type="protein sequence ID" value="ENSLLTP00000005212.1"/>
    <property type="gene ID" value="ENSLLTG00000003984.1"/>
</dbReference>
<proteinExistence type="predicted"/>
<protein>
    <submittedName>
        <fullName evidence="1">Uncharacterized protein</fullName>
    </submittedName>
</protein>
<dbReference type="GO" id="GO:0017183">
    <property type="term" value="P:protein histidyl modification to diphthamide"/>
    <property type="evidence" value="ECO:0007669"/>
    <property type="project" value="TreeGrafter"/>
</dbReference>
<reference evidence="1" key="1">
    <citation type="submission" date="2025-08" db="UniProtKB">
        <authorList>
            <consortium name="Ensembl"/>
        </authorList>
    </citation>
    <scope>IDENTIFICATION</scope>
</reference>
<dbReference type="Gene3D" id="3.30.1330.40">
    <property type="entry name" value="RutC-like"/>
    <property type="match status" value="1"/>
</dbReference>
<evidence type="ECO:0000313" key="1">
    <source>
        <dbReference type="Ensembl" id="ENSLLTP00000005212.1"/>
    </source>
</evidence>
<organism evidence="1 2">
    <name type="scientific">Laticauda laticaudata</name>
    <name type="common">Blue-ringed sea krait</name>
    <name type="synonym">Blue-lipped sea krait</name>
    <dbReference type="NCBI Taxonomy" id="8630"/>
    <lineage>
        <taxon>Eukaryota</taxon>
        <taxon>Metazoa</taxon>
        <taxon>Chordata</taxon>
        <taxon>Craniata</taxon>
        <taxon>Vertebrata</taxon>
        <taxon>Euteleostomi</taxon>
        <taxon>Lepidosauria</taxon>
        <taxon>Squamata</taxon>
        <taxon>Bifurcata</taxon>
        <taxon>Unidentata</taxon>
        <taxon>Episquamata</taxon>
        <taxon>Toxicofera</taxon>
        <taxon>Serpentes</taxon>
        <taxon>Colubroidea</taxon>
        <taxon>Elapidae</taxon>
        <taxon>Laticaudinae</taxon>
        <taxon>Laticauda</taxon>
    </lineage>
</organism>
<dbReference type="Pfam" id="PF01042">
    <property type="entry name" value="Ribonuc_L-PSP"/>
    <property type="match status" value="1"/>
</dbReference>
<dbReference type="InterPro" id="IPR006175">
    <property type="entry name" value="YjgF/YER057c/UK114"/>
</dbReference>
<keyword evidence="2" id="KW-1185">Reference proteome</keyword>
<dbReference type="SUPFAM" id="SSF55298">
    <property type="entry name" value="YjgF-like"/>
    <property type="match status" value="1"/>
</dbReference>